<name>A0A0B1ZZF8_9MICO</name>
<protein>
    <submittedName>
        <fullName evidence="8">FMNH2-utilizing monooxygenase</fullName>
    </submittedName>
</protein>
<dbReference type="GO" id="GO:0016705">
    <property type="term" value="F:oxidoreductase activity, acting on paired donors, with incorporation or reduction of molecular oxygen"/>
    <property type="evidence" value="ECO:0007669"/>
    <property type="project" value="InterPro"/>
</dbReference>
<dbReference type="Pfam" id="PF00296">
    <property type="entry name" value="Bac_luciferase"/>
    <property type="match status" value="1"/>
</dbReference>
<keyword evidence="4 8" id="KW-0503">Monooxygenase</keyword>
<dbReference type="PIRSF" id="PIRSF000337">
    <property type="entry name" value="NTA_MOA"/>
    <property type="match status" value="1"/>
</dbReference>
<organism evidence="8 9">
    <name type="scientific">Microbacterium mangrovi</name>
    <dbReference type="NCBI Taxonomy" id="1348253"/>
    <lineage>
        <taxon>Bacteria</taxon>
        <taxon>Bacillati</taxon>
        <taxon>Actinomycetota</taxon>
        <taxon>Actinomycetes</taxon>
        <taxon>Micrococcales</taxon>
        <taxon>Microbacteriaceae</taxon>
        <taxon>Microbacterium</taxon>
    </lineage>
</organism>
<feature type="binding site" evidence="6">
    <location>
        <position position="56"/>
    </location>
    <ligand>
        <name>FMN</name>
        <dbReference type="ChEBI" id="CHEBI:58210"/>
    </ligand>
</feature>
<keyword evidence="3" id="KW-0560">Oxidoreductase</keyword>
<evidence type="ECO:0000256" key="4">
    <source>
        <dbReference type="ARBA" id="ARBA00023033"/>
    </source>
</evidence>
<dbReference type="AlphaFoldDB" id="A0A0B1ZZF8"/>
<proteinExistence type="inferred from homology"/>
<keyword evidence="1 6" id="KW-0285">Flavoprotein</keyword>
<evidence type="ECO:0000256" key="3">
    <source>
        <dbReference type="ARBA" id="ARBA00023002"/>
    </source>
</evidence>
<dbReference type="Gene3D" id="3.20.20.30">
    <property type="entry name" value="Luciferase-like domain"/>
    <property type="match status" value="1"/>
</dbReference>
<comment type="similarity">
    <text evidence="5">Belongs to the NtaA/SnaA/DszA monooxygenase family.</text>
</comment>
<reference evidence="8 9" key="1">
    <citation type="submission" date="2014-11" db="EMBL/GenBank/DDBJ databases">
        <title>Genome sequence of Microbacterium mangrovi MUSC 115(T).</title>
        <authorList>
            <person name="Lee L.-H."/>
        </authorList>
    </citation>
    <scope>NUCLEOTIDE SEQUENCE [LARGE SCALE GENOMIC DNA]</scope>
    <source>
        <strain evidence="8 9">MUSC 115</strain>
    </source>
</reference>
<dbReference type="PANTHER" id="PTHR30011">
    <property type="entry name" value="ALKANESULFONATE MONOOXYGENASE-RELATED"/>
    <property type="match status" value="1"/>
</dbReference>
<gene>
    <name evidence="8" type="ORF">LK09_14960</name>
</gene>
<dbReference type="SUPFAM" id="SSF51679">
    <property type="entry name" value="Bacterial luciferase-like"/>
    <property type="match status" value="1"/>
</dbReference>
<dbReference type="EMBL" id="JTDK01000014">
    <property type="protein sequence ID" value="KHK96620.1"/>
    <property type="molecule type" value="Genomic_DNA"/>
</dbReference>
<evidence type="ECO:0000256" key="2">
    <source>
        <dbReference type="ARBA" id="ARBA00022643"/>
    </source>
</evidence>
<evidence type="ECO:0000313" key="9">
    <source>
        <dbReference type="Proteomes" id="UP000031030"/>
    </source>
</evidence>
<dbReference type="Proteomes" id="UP000031030">
    <property type="component" value="Unassembled WGS sequence"/>
</dbReference>
<evidence type="ECO:0000259" key="7">
    <source>
        <dbReference type="Pfam" id="PF00296"/>
    </source>
</evidence>
<dbReference type="OrthoDB" id="3265338at2"/>
<dbReference type="InterPro" id="IPR011251">
    <property type="entry name" value="Luciferase-like_dom"/>
</dbReference>
<comment type="caution">
    <text evidence="8">The sequence shown here is derived from an EMBL/GenBank/DDBJ whole genome shotgun (WGS) entry which is preliminary data.</text>
</comment>
<feature type="binding site" evidence="6">
    <location>
        <position position="101"/>
    </location>
    <ligand>
        <name>FMN</name>
        <dbReference type="ChEBI" id="CHEBI:58210"/>
    </ligand>
</feature>
<keyword evidence="9" id="KW-1185">Reference proteome</keyword>
<evidence type="ECO:0000256" key="5">
    <source>
        <dbReference type="ARBA" id="ARBA00033748"/>
    </source>
</evidence>
<dbReference type="PANTHER" id="PTHR30011:SF16">
    <property type="entry name" value="C2H2 FINGER DOMAIN TRANSCRIPTION FACTOR (EUROFUNG)-RELATED"/>
    <property type="match status" value="1"/>
</dbReference>
<dbReference type="InterPro" id="IPR016215">
    <property type="entry name" value="NTA_MOA"/>
</dbReference>
<evidence type="ECO:0000256" key="1">
    <source>
        <dbReference type="ARBA" id="ARBA00022630"/>
    </source>
</evidence>
<dbReference type="InterPro" id="IPR051260">
    <property type="entry name" value="Diverse_substr_monoxygenases"/>
</dbReference>
<keyword evidence="2 6" id="KW-0288">FMN</keyword>
<dbReference type="STRING" id="1348253.LK09_14960"/>
<evidence type="ECO:0000256" key="6">
    <source>
        <dbReference type="PIRSR" id="PIRSR000337-1"/>
    </source>
</evidence>
<dbReference type="InterPro" id="IPR036661">
    <property type="entry name" value="Luciferase-like_sf"/>
</dbReference>
<dbReference type="GO" id="GO:0004497">
    <property type="term" value="F:monooxygenase activity"/>
    <property type="evidence" value="ECO:0007669"/>
    <property type="project" value="UniProtKB-KW"/>
</dbReference>
<accession>A0A0B1ZZF8</accession>
<sequence length="406" mass="44275">MSAGFGLGVALDGAGWHPGAWRVETARPSELFDGAYWATLARTAEDAGVDLLTIEDQFGLQSRLFDDVDPSITGEVRGRLDAVLLANWLAPLTSRIGLIPTVATTHTEPFHVSTAIATLDYASQGRAGWRPVASAKPSEAALVGRRTFPALRQEDIVDGEFPQAVVDRFAEADDAIEVVRRLWDSWADDAVIRDVATGRYIDRDRLNHIDFEGDYFSVKGPSITPRPPQGQPIVAVLAHAALPYRLAARQADVVFVTPHDDAGAARIVDEVRAQERDVDRLRTPLRIWADVIVVLEDTEEQARRELARLDALAGTPITSDAVVIACTAETVVQRLEAWRRLGIEGARLRPARLPEDLDRIARDLVPALQETGLRDAADARPAGTLRSRLGLPVDTHSHTTARSAVA</sequence>
<dbReference type="RefSeq" id="WP_039401100.1">
    <property type="nucleotide sequence ID" value="NZ_JTDK01000014.1"/>
</dbReference>
<feature type="domain" description="Luciferase-like" evidence="7">
    <location>
        <begin position="29"/>
        <end position="329"/>
    </location>
</feature>
<evidence type="ECO:0000313" key="8">
    <source>
        <dbReference type="EMBL" id="KHK96620.1"/>
    </source>
</evidence>